<dbReference type="Pfam" id="PF00857">
    <property type="entry name" value="Isochorismatase"/>
    <property type="match status" value="1"/>
</dbReference>
<evidence type="ECO:0000256" key="3">
    <source>
        <dbReference type="ARBA" id="ARBA00022723"/>
    </source>
</evidence>
<comment type="caution">
    <text evidence="9">The sequence shown here is derived from an EMBL/GenBank/DDBJ whole genome shotgun (WGS) entry which is preliminary data.</text>
</comment>
<dbReference type="GO" id="GO:0008936">
    <property type="term" value="F:nicotinamidase activity"/>
    <property type="evidence" value="ECO:0007669"/>
    <property type="project" value="UniProtKB-EC"/>
</dbReference>
<proteinExistence type="inferred from homology"/>
<dbReference type="SUPFAM" id="SSF52499">
    <property type="entry name" value="Isochorismatase-like hydrolases"/>
    <property type="match status" value="1"/>
</dbReference>
<dbReference type="AlphaFoldDB" id="A0A2A2FB52"/>
<name>A0A2A2FB52_9GAMM</name>
<evidence type="ECO:0000256" key="4">
    <source>
        <dbReference type="ARBA" id="ARBA00022801"/>
    </source>
</evidence>
<dbReference type="PANTHER" id="PTHR11080:SF2">
    <property type="entry name" value="LD05707P"/>
    <property type="match status" value="1"/>
</dbReference>
<dbReference type="OrthoDB" id="9791276at2"/>
<evidence type="ECO:0000259" key="8">
    <source>
        <dbReference type="Pfam" id="PF00857"/>
    </source>
</evidence>
<feature type="domain" description="Isochorismatase-like" evidence="8">
    <location>
        <begin position="10"/>
        <end position="184"/>
    </location>
</feature>
<evidence type="ECO:0000256" key="5">
    <source>
        <dbReference type="ARBA" id="ARBA00037900"/>
    </source>
</evidence>
<accession>A0A2A2FB52</accession>
<evidence type="ECO:0000313" key="10">
    <source>
        <dbReference type="Proteomes" id="UP000218896"/>
    </source>
</evidence>
<dbReference type="InterPro" id="IPR036380">
    <property type="entry name" value="Isochorismatase-like_sf"/>
</dbReference>
<dbReference type="PANTHER" id="PTHR11080">
    <property type="entry name" value="PYRAZINAMIDASE/NICOTINAMIDASE"/>
    <property type="match status" value="1"/>
</dbReference>
<keyword evidence="4" id="KW-0378">Hydrolase</keyword>
<keyword evidence="2" id="KW-0662">Pyridine nucleotide biosynthesis</keyword>
<organism evidence="9 10">
    <name type="scientific">Halovibrio salipaludis</name>
    <dbReference type="NCBI Taxonomy" id="2032626"/>
    <lineage>
        <taxon>Bacteria</taxon>
        <taxon>Pseudomonadati</taxon>
        <taxon>Pseudomonadota</taxon>
        <taxon>Gammaproteobacteria</taxon>
        <taxon>Oceanospirillales</taxon>
        <taxon>Halomonadaceae</taxon>
        <taxon>Halovibrio</taxon>
    </lineage>
</organism>
<dbReference type="EC" id="3.5.1.19" evidence="6"/>
<comment type="similarity">
    <text evidence="1">Belongs to the isochorismatase family.</text>
</comment>
<gene>
    <name evidence="9" type="ORF">CK501_01430</name>
</gene>
<evidence type="ECO:0000313" key="9">
    <source>
        <dbReference type="EMBL" id="PAU81842.1"/>
    </source>
</evidence>
<dbReference type="EMBL" id="NSKD01000001">
    <property type="protein sequence ID" value="PAU81842.1"/>
    <property type="molecule type" value="Genomic_DNA"/>
</dbReference>
<evidence type="ECO:0000256" key="7">
    <source>
        <dbReference type="ARBA" id="ARBA00043224"/>
    </source>
</evidence>
<evidence type="ECO:0000256" key="2">
    <source>
        <dbReference type="ARBA" id="ARBA00022642"/>
    </source>
</evidence>
<keyword evidence="10" id="KW-1185">Reference proteome</keyword>
<dbReference type="RefSeq" id="WP_095615942.1">
    <property type="nucleotide sequence ID" value="NZ_NSKD01000001.1"/>
</dbReference>
<dbReference type="GO" id="GO:0019363">
    <property type="term" value="P:pyridine nucleotide biosynthetic process"/>
    <property type="evidence" value="ECO:0007669"/>
    <property type="project" value="UniProtKB-KW"/>
</dbReference>
<dbReference type="CDD" id="cd01011">
    <property type="entry name" value="nicotinamidase"/>
    <property type="match status" value="1"/>
</dbReference>
<reference evidence="9 10" key="1">
    <citation type="submission" date="2017-08" db="EMBL/GenBank/DDBJ databases">
        <title>Halovibrio sewagensis sp. nov., isolated from wastewater of high salinity.</title>
        <authorList>
            <person name="Dong X."/>
            <person name="Zhang G."/>
        </authorList>
    </citation>
    <scope>NUCLEOTIDE SEQUENCE [LARGE SCALE GENOMIC DNA]</scope>
    <source>
        <strain evidence="9 10">YL5-2</strain>
    </source>
</reference>
<comment type="pathway">
    <text evidence="5">Cofactor biosynthesis; nicotinate biosynthesis; nicotinate from nicotinamide: step 1/1.</text>
</comment>
<dbReference type="InterPro" id="IPR052347">
    <property type="entry name" value="Isochorismatase_Nicotinamidase"/>
</dbReference>
<keyword evidence="3" id="KW-0479">Metal-binding</keyword>
<dbReference type="InterPro" id="IPR000868">
    <property type="entry name" value="Isochorismatase-like_dom"/>
</dbReference>
<sequence length="185" mass="19829">MNLPYESDDALLVVDVQNDFCPGGALGVAEGDAVVPVLNRAIEAARQAGVPVAASRDWHPQSHCSFEARGGPWPPHCIQETEGAAFHPDLVLTDDAHLVSKGTFEGEDQYSALDGTGLGDWLRHQGVRRLWVGGLAQDVCVRATVLDALREGFAVNLMQEATRPVDPDGGHRALEEMREAGANIV</sequence>
<protein>
    <recommendedName>
        <fullName evidence="6">nicotinamidase</fullName>
        <ecNumber evidence="6">3.5.1.19</ecNumber>
    </recommendedName>
    <alternativeName>
        <fullName evidence="7">Nicotinamide deamidase</fullName>
    </alternativeName>
</protein>
<dbReference type="Proteomes" id="UP000218896">
    <property type="component" value="Unassembled WGS sequence"/>
</dbReference>
<evidence type="ECO:0000256" key="1">
    <source>
        <dbReference type="ARBA" id="ARBA00006336"/>
    </source>
</evidence>
<dbReference type="GO" id="GO:0046872">
    <property type="term" value="F:metal ion binding"/>
    <property type="evidence" value="ECO:0007669"/>
    <property type="project" value="UniProtKB-KW"/>
</dbReference>
<dbReference type="Gene3D" id="3.40.50.850">
    <property type="entry name" value="Isochorismatase-like"/>
    <property type="match status" value="1"/>
</dbReference>
<evidence type="ECO:0000256" key="6">
    <source>
        <dbReference type="ARBA" id="ARBA00039017"/>
    </source>
</evidence>